<dbReference type="EMBL" id="UOGE01000017">
    <property type="protein sequence ID" value="VAX16857.1"/>
    <property type="molecule type" value="Genomic_DNA"/>
</dbReference>
<sequence>MSKDGAKIFVQNIDAAASGANMGSIRLENGSIPPDTIYKFFDSVIVSKALKNS</sequence>
<gene>
    <name evidence="1" type="ORF">MNBD_NITROSPINAE02-1553</name>
</gene>
<reference evidence="1" key="1">
    <citation type="submission" date="2018-06" db="EMBL/GenBank/DDBJ databases">
        <authorList>
            <person name="Zhirakovskaya E."/>
        </authorList>
    </citation>
    <scope>NUCLEOTIDE SEQUENCE</scope>
</reference>
<organism evidence="1">
    <name type="scientific">hydrothermal vent metagenome</name>
    <dbReference type="NCBI Taxonomy" id="652676"/>
    <lineage>
        <taxon>unclassified sequences</taxon>
        <taxon>metagenomes</taxon>
        <taxon>ecological metagenomes</taxon>
    </lineage>
</organism>
<accession>A0A3B1CJB7</accession>
<proteinExistence type="predicted"/>
<protein>
    <submittedName>
        <fullName evidence="1">Uncharacterized protein</fullName>
    </submittedName>
</protein>
<dbReference type="AlphaFoldDB" id="A0A3B1CJB7"/>
<evidence type="ECO:0000313" key="1">
    <source>
        <dbReference type="EMBL" id="VAX16857.1"/>
    </source>
</evidence>
<name>A0A3B1CJB7_9ZZZZ</name>